<dbReference type="InterPro" id="IPR024079">
    <property type="entry name" value="MetalloPept_cat_dom_sf"/>
</dbReference>
<dbReference type="AlphaFoldDB" id="A0A1Y3KF87"/>
<accession>A0A1Y3KF87</accession>
<dbReference type="EMBL" id="NFSB01000090">
    <property type="protein sequence ID" value="OUM23674.1"/>
    <property type="molecule type" value="Genomic_DNA"/>
</dbReference>
<sequence length="247" mass="27634">MHSLPFCRGRTNKDPQQSYENALALNPLNAPSNASPGSRRKRSVAEHGKLWANGSTLKIAFLGSPDPDLKEAITDLAVKWLAYGNLRFRFMKNNTTDVDIAILTSHEKGLINECSIGTDCRLDRPEESMILTATPDMGDFFTYTVLHEFGHALGAQHEHQHPGAQIPWNKALIHSLHQGIPGWTAQDVEQQYFARLQPSGLLTTAYDPLSVMHYDVRPDLTDGVFEVKRNTELSEKDKAFMGLAYPY</sequence>
<reference evidence="1 2" key="1">
    <citation type="submission" date="2017-05" db="EMBL/GenBank/DDBJ databases">
        <title>Whole genome sequence of Pseudomonas putida isolate 1312 commercialized as a biostimulant.</title>
        <authorList>
            <person name="Crovadore J."/>
            <person name="Blanc P."/>
            <person name="Chablais R."/>
            <person name="Cochard B."/>
            <person name="Grizard D."/>
            <person name="Lefort F."/>
        </authorList>
    </citation>
    <scope>NUCLEOTIDE SEQUENCE [LARGE SCALE GENOMIC DNA]</scope>
    <source>
        <strain evidence="1 2">1312</strain>
    </source>
</reference>
<proteinExistence type="predicted"/>
<organism evidence="1 2">
    <name type="scientific">Pseudomonas putida</name>
    <name type="common">Arthrobacter siderocapsulatus</name>
    <dbReference type="NCBI Taxonomy" id="303"/>
    <lineage>
        <taxon>Bacteria</taxon>
        <taxon>Pseudomonadati</taxon>
        <taxon>Pseudomonadota</taxon>
        <taxon>Gammaproteobacteria</taxon>
        <taxon>Pseudomonadales</taxon>
        <taxon>Pseudomonadaceae</taxon>
        <taxon>Pseudomonas</taxon>
    </lineage>
</organism>
<evidence type="ECO:0008006" key="3">
    <source>
        <dbReference type="Google" id="ProtNLM"/>
    </source>
</evidence>
<evidence type="ECO:0000313" key="2">
    <source>
        <dbReference type="Proteomes" id="UP000196082"/>
    </source>
</evidence>
<dbReference type="RefSeq" id="WP_086978693.1">
    <property type="nucleotide sequence ID" value="NZ_NFSB01000090.1"/>
</dbReference>
<dbReference type="GO" id="GO:0008237">
    <property type="term" value="F:metallopeptidase activity"/>
    <property type="evidence" value="ECO:0007669"/>
    <property type="project" value="InterPro"/>
</dbReference>
<evidence type="ECO:0000313" key="1">
    <source>
        <dbReference type="EMBL" id="OUM23674.1"/>
    </source>
</evidence>
<comment type="caution">
    <text evidence="1">The sequence shown here is derived from an EMBL/GenBank/DDBJ whole genome shotgun (WGS) entry which is preliminary data.</text>
</comment>
<dbReference type="Proteomes" id="UP000196082">
    <property type="component" value="Unassembled WGS sequence"/>
</dbReference>
<protein>
    <recommendedName>
        <fullName evidence="3">Peptidase M12</fullName>
    </recommendedName>
</protein>
<dbReference type="SUPFAM" id="SSF55486">
    <property type="entry name" value="Metalloproteases ('zincins'), catalytic domain"/>
    <property type="match status" value="1"/>
</dbReference>
<name>A0A1Y3KF87_PSEPU</name>
<dbReference type="Gene3D" id="3.40.390.10">
    <property type="entry name" value="Collagenase (Catalytic Domain)"/>
    <property type="match status" value="1"/>
</dbReference>
<gene>
    <name evidence="1" type="ORF">B8W72_27580</name>
</gene>